<accession>A0ABS9BHK8</accession>
<dbReference type="InterPro" id="IPR011042">
    <property type="entry name" value="6-blade_b-propeller_TolB-like"/>
</dbReference>
<reference evidence="3 4" key="1">
    <citation type="submission" date="2022-01" db="EMBL/GenBank/DDBJ databases">
        <title>Flavihumibacter sp. nov., isolated from sediment of a river.</title>
        <authorList>
            <person name="Liu H."/>
        </authorList>
    </citation>
    <scope>NUCLEOTIDE SEQUENCE [LARGE SCALE GENOMIC DNA]</scope>
    <source>
        <strain evidence="3 4">RY-1</strain>
    </source>
</reference>
<comment type="caution">
    <text evidence="3">The sequence shown here is derived from an EMBL/GenBank/DDBJ whole genome shotgun (WGS) entry which is preliminary data.</text>
</comment>
<sequence length="425" mass="47325">MPVYAPKLVLLFSVLLSATVVAQDTLPPPYATRSAMNFSNVIGWQENNTPIAPAGFKVSRYADAFQNPRWLYQLPNGDVLVAESNTPHGFLEKIGAAIVGANKSNDMRKSADRITLLRDTNQDGFPDQRTIFLDNLHLPFGMLLLKGNFYVANTDGLWIYPYTEGQLMITQPGKKILDLPAGKHNRHWTRNIITNKEGTKIYIAIGSGSNVGEKGLEEEKDKARIWEINPDGTGLKVYASGLRNPVGMDWEPQSQTLWVTVNERDGLGDNLVPDYFTAVKEGGFYGWPYSYFGQHPEPRIKEDEMDSELVKKAIIPDISLGPHTASLGLAYYTHNKFPEKYRGGAFIAQHGSWNRSKLSGYAVVFVPFRNGKPSGQPEKFLTGFIVDPEKDEVRGRPTGIIVLQDGSLLLTDDTSDTIWRISTDS</sequence>
<dbReference type="Pfam" id="PF23500">
    <property type="entry name" value="DUF7133"/>
    <property type="match status" value="1"/>
</dbReference>
<protein>
    <submittedName>
        <fullName evidence="3">Sorbosone dehydrogenase family protein</fullName>
    </submittedName>
</protein>
<dbReference type="SUPFAM" id="SSF50952">
    <property type="entry name" value="Soluble quinoprotein glucose dehydrogenase"/>
    <property type="match status" value="1"/>
</dbReference>
<gene>
    <name evidence="3" type="ORF">L0U88_08435</name>
</gene>
<dbReference type="InterPro" id="IPR011041">
    <property type="entry name" value="Quinoprot_gluc/sorb_DH_b-prop"/>
</dbReference>
<dbReference type="Gene3D" id="2.120.10.30">
    <property type="entry name" value="TolB, C-terminal domain"/>
    <property type="match status" value="1"/>
</dbReference>
<proteinExistence type="predicted"/>
<name>A0ABS9BHK8_9BACT</name>
<keyword evidence="4" id="KW-1185">Reference proteome</keyword>
<dbReference type="InterPro" id="IPR055557">
    <property type="entry name" value="DUF7133"/>
</dbReference>
<feature type="domain" description="DUF7133" evidence="2">
    <location>
        <begin position="106"/>
        <end position="349"/>
    </location>
</feature>
<dbReference type="EMBL" id="JAKEVY010000002">
    <property type="protein sequence ID" value="MCF1714649.1"/>
    <property type="molecule type" value="Genomic_DNA"/>
</dbReference>
<dbReference type="PANTHER" id="PTHR33546">
    <property type="entry name" value="LARGE, MULTIFUNCTIONAL SECRETED PROTEIN-RELATED"/>
    <property type="match status" value="1"/>
</dbReference>
<evidence type="ECO:0000313" key="4">
    <source>
        <dbReference type="Proteomes" id="UP001200145"/>
    </source>
</evidence>
<organism evidence="3 4">
    <name type="scientific">Flavihumibacter fluminis</name>
    <dbReference type="NCBI Taxonomy" id="2909236"/>
    <lineage>
        <taxon>Bacteria</taxon>
        <taxon>Pseudomonadati</taxon>
        <taxon>Bacteroidota</taxon>
        <taxon>Chitinophagia</taxon>
        <taxon>Chitinophagales</taxon>
        <taxon>Chitinophagaceae</taxon>
        <taxon>Flavihumibacter</taxon>
    </lineage>
</organism>
<keyword evidence="1" id="KW-0732">Signal</keyword>
<dbReference type="Proteomes" id="UP001200145">
    <property type="component" value="Unassembled WGS sequence"/>
</dbReference>
<evidence type="ECO:0000256" key="1">
    <source>
        <dbReference type="SAM" id="SignalP"/>
    </source>
</evidence>
<feature type="signal peptide" evidence="1">
    <location>
        <begin position="1"/>
        <end position="22"/>
    </location>
</feature>
<dbReference type="PANTHER" id="PTHR33546:SF1">
    <property type="entry name" value="LARGE, MULTIFUNCTIONAL SECRETED PROTEIN"/>
    <property type="match status" value="1"/>
</dbReference>
<feature type="chain" id="PRO_5045601426" evidence="1">
    <location>
        <begin position="23"/>
        <end position="425"/>
    </location>
</feature>
<evidence type="ECO:0000259" key="2">
    <source>
        <dbReference type="Pfam" id="PF23500"/>
    </source>
</evidence>
<evidence type="ECO:0000313" key="3">
    <source>
        <dbReference type="EMBL" id="MCF1714649.1"/>
    </source>
</evidence>